<sequence length="76" mass="8598">MTGRGNDFQSSGPLHERTSLAMVTRSRSRFDRQPSGVSVELNGLAATHAFRINTQPYILKRERRKNGIRDPGLHLH</sequence>
<reference evidence="2 3" key="1">
    <citation type="submission" date="2018-04" db="EMBL/GenBank/DDBJ databases">
        <title>Genomic Encyclopedia of Archaeal and Bacterial Type Strains, Phase II (KMG-II): from individual species to whole genera.</title>
        <authorList>
            <person name="Goeker M."/>
        </authorList>
    </citation>
    <scope>NUCLEOTIDE SEQUENCE [LARGE SCALE GENOMIC DNA]</scope>
    <source>
        <strain evidence="2 3">DSM 45169</strain>
    </source>
</reference>
<dbReference type="EMBL" id="PZZP01000002">
    <property type="protein sequence ID" value="PTM56710.1"/>
    <property type="molecule type" value="Genomic_DNA"/>
</dbReference>
<dbReference type="Proteomes" id="UP000241639">
    <property type="component" value="Unassembled WGS sequence"/>
</dbReference>
<evidence type="ECO:0000313" key="3">
    <source>
        <dbReference type="Proteomes" id="UP000241639"/>
    </source>
</evidence>
<accession>A0A2T4Z4A6</accession>
<keyword evidence="3" id="KW-1185">Reference proteome</keyword>
<organism evidence="2 3">
    <name type="scientific">Desmospora activa DSM 45169</name>
    <dbReference type="NCBI Taxonomy" id="1121389"/>
    <lineage>
        <taxon>Bacteria</taxon>
        <taxon>Bacillati</taxon>
        <taxon>Bacillota</taxon>
        <taxon>Bacilli</taxon>
        <taxon>Bacillales</taxon>
        <taxon>Thermoactinomycetaceae</taxon>
        <taxon>Desmospora</taxon>
    </lineage>
</organism>
<feature type="region of interest" description="Disordered" evidence="1">
    <location>
        <begin position="1"/>
        <end position="34"/>
    </location>
</feature>
<evidence type="ECO:0000256" key="1">
    <source>
        <dbReference type="SAM" id="MobiDB-lite"/>
    </source>
</evidence>
<proteinExistence type="predicted"/>
<gene>
    <name evidence="2" type="ORF">C8J48_3035</name>
</gene>
<comment type="caution">
    <text evidence="2">The sequence shown here is derived from an EMBL/GenBank/DDBJ whole genome shotgun (WGS) entry which is preliminary data.</text>
</comment>
<evidence type="ECO:0000313" key="2">
    <source>
        <dbReference type="EMBL" id="PTM56710.1"/>
    </source>
</evidence>
<name>A0A2T4Z4A6_9BACL</name>
<dbReference type="AlphaFoldDB" id="A0A2T4Z4A6"/>
<protein>
    <submittedName>
        <fullName evidence="2">Uncharacterized protein</fullName>
    </submittedName>
</protein>